<dbReference type="Proteomes" id="UP000245876">
    <property type="component" value="Unassembled WGS sequence"/>
</dbReference>
<name>A0A2U2N4E5_9BIFI</name>
<keyword evidence="3" id="KW-1185">Reference proteome</keyword>
<dbReference type="EMBL" id="QFFM01000022">
    <property type="protein sequence ID" value="PWG63844.1"/>
    <property type="molecule type" value="Genomic_DNA"/>
</dbReference>
<evidence type="ECO:0000256" key="1">
    <source>
        <dbReference type="SAM" id="MobiDB-lite"/>
    </source>
</evidence>
<gene>
    <name evidence="2" type="ORF">DF196_10020</name>
</gene>
<feature type="region of interest" description="Disordered" evidence="1">
    <location>
        <begin position="1"/>
        <end position="33"/>
    </location>
</feature>
<sequence>MTTTDTMGGNATVHTNIRHPPTTETMEAETHDPNGRIVYHRVRTRELQEIGVTVTLCGRLFFRTPDVVAWKRSQDPGRPGSTICPMCEHAWTEMHALTPRTREDTHHR</sequence>
<organism evidence="2 3">
    <name type="scientific">Bifidobacterium callitrichidarum</name>
    <dbReference type="NCBI Taxonomy" id="2052941"/>
    <lineage>
        <taxon>Bacteria</taxon>
        <taxon>Bacillati</taxon>
        <taxon>Actinomycetota</taxon>
        <taxon>Actinomycetes</taxon>
        <taxon>Bifidobacteriales</taxon>
        <taxon>Bifidobacteriaceae</taxon>
        <taxon>Bifidobacterium</taxon>
    </lineage>
</organism>
<dbReference type="AlphaFoldDB" id="A0A2U2N4E5"/>
<evidence type="ECO:0000313" key="2">
    <source>
        <dbReference type="EMBL" id="PWG63844.1"/>
    </source>
</evidence>
<protein>
    <submittedName>
        <fullName evidence="2">Uncharacterized protein</fullName>
    </submittedName>
</protein>
<evidence type="ECO:0000313" key="3">
    <source>
        <dbReference type="Proteomes" id="UP000245876"/>
    </source>
</evidence>
<reference evidence="2 3" key="1">
    <citation type="journal article" date="2018" name="Int. J. Syst. Evol. Microbiol.">
        <title>Bifidobacterium callitrichidarum sp. nov. from the faeces of the emperor tamarin (Saguinus imperator).</title>
        <authorList>
            <person name="Modesto M."/>
            <person name="Michelini S."/>
            <person name="Sansosti M.C."/>
            <person name="De Filippo C."/>
            <person name="Cavalieri D."/>
            <person name="Qvirist L."/>
            <person name="Andlid T."/>
            <person name="Spiezio C."/>
            <person name="Sandri C."/>
            <person name="Pascarelli S."/>
            <person name="Sgorbati B."/>
            <person name="Mattarelli P."/>
        </authorList>
    </citation>
    <scope>NUCLEOTIDE SEQUENCE [LARGE SCALE GENOMIC DNA]</scope>
    <source>
        <strain evidence="2 3">TRI 5</strain>
    </source>
</reference>
<comment type="caution">
    <text evidence="2">The sequence shown here is derived from an EMBL/GenBank/DDBJ whole genome shotgun (WGS) entry which is preliminary data.</text>
</comment>
<proteinExistence type="predicted"/>
<accession>A0A2U2N4E5</accession>
<dbReference type="RefSeq" id="WP_109057689.1">
    <property type="nucleotide sequence ID" value="NZ_QFFM01000022.1"/>
</dbReference>
<feature type="compositionally biased region" description="Polar residues" evidence="1">
    <location>
        <begin position="1"/>
        <end position="15"/>
    </location>
</feature>
<dbReference type="OrthoDB" id="9792269at2"/>